<dbReference type="EMBL" id="SAYB01000003">
    <property type="protein sequence ID" value="TXJ38345.1"/>
    <property type="molecule type" value="Genomic_DNA"/>
</dbReference>
<comment type="caution">
    <text evidence="1">The sequence shown here is derived from an EMBL/GenBank/DDBJ whole genome shotgun (WGS) entry which is preliminary data.</text>
</comment>
<dbReference type="EMBL" id="SAYK01000005">
    <property type="protein sequence ID" value="TXJ60419.1"/>
    <property type="molecule type" value="Genomic_DNA"/>
</dbReference>
<protein>
    <submittedName>
        <fullName evidence="1">Uncharacterized protein</fullName>
    </submittedName>
</protein>
<dbReference type="Proteomes" id="UP000322188">
    <property type="component" value="Unassembled WGS sequence"/>
</dbReference>
<evidence type="ECO:0000313" key="5">
    <source>
        <dbReference type="Proteomes" id="UP000322307"/>
    </source>
</evidence>
<evidence type="ECO:0000313" key="3">
    <source>
        <dbReference type="EMBL" id="TXJ60419.1"/>
    </source>
</evidence>
<dbReference type="EMBL" id="SAYE01000020">
    <property type="protein sequence ID" value="TXJ47500.1"/>
    <property type="molecule type" value="Genomic_DNA"/>
</dbReference>
<sequence>MYFKGSIIDVIAKTKDNKTIIIEFKLCGNMDFIKRIFYYISKNIVNESKEGKYYCIKIF</sequence>
<dbReference type="RefSeq" id="WP_147560749.1">
    <property type="nucleotide sequence ID" value="NZ_SAYB01000003.1"/>
</dbReference>
<dbReference type="AlphaFoldDB" id="A0A5C8EKL4"/>
<proteinExistence type="predicted"/>
<organism evidence="1 6">
    <name type="scientific">Brachyspira aalborgi</name>
    <dbReference type="NCBI Taxonomy" id="29522"/>
    <lineage>
        <taxon>Bacteria</taxon>
        <taxon>Pseudomonadati</taxon>
        <taxon>Spirochaetota</taxon>
        <taxon>Spirochaetia</taxon>
        <taxon>Brachyspirales</taxon>
        <taxon>Brachyspiraceae</taxon>
        <taxon>Brachyspira</taxon>
    </lineage>
</organism>
<evidence type="ECO:0000313" key="6">
    <source>
        <dbReference type="Proteomes" id="UP000322814"/>
    </source>
</evidence>
<dbReference type="Proteomes" id="UP000322307">
    <property type="component" value="Unassembled WGS sequence"/>
</dbReference>
<accession>A0A5C8EKL4</accession>
<reference evidence="1" key="2">
    <citation type="submission" date="2019-01" db="EMBL/GenBank/DDBJ databases">
        <authorList>
            <person name="Thorell K."/>
        </authorList>
    </citation>
    <scope>NUCLEOTIDE SEQUENCE</scope>
    <source>
        <strain evidence="3">PC2022III</strain>
        <strain evidence="2">PC3939II</strain>
        <strain evidence="1">PC4580III</strain>
    </source>
</reference>
<evidence type="ECO:0000313" key="1">
    <source>
        <dbReference type="EMBL" id="TXJ38345.1"/>
    </source>
</evidence>
<dbReference type="Proteomes" id="UP000322814">
    <property type="component" value="Unassembled WGS sequence"/>
</dbReference>
<name>A0A5C8EKL4_9SPIR</name>
<gene>
    <name evidence="3" type="ORF">EPJ74_06300</name>
    <name evidence="1" type="ORF">EPJ78_04260</name>
    <name evidence="2" type="ORF">EPJ84_11645</name>
</gene>
<reference evidence="4 5" key="1">
    <citation type="journal article" date="1992" name="Lakartidningen">
        <title>[Penicillin V and not amoxicillin is the first choice preparation in acute otitis].</title>
        <authorList>
            <person name="Kamme C."/>
            <person name="Lundgren K."/>
            <person name="Prellner K."/>
        </authorList>
    </citation>
    <scope>NUCLEOTIDE SEQUENCE [LARGE SCALE GENOMIC DNA]</scope>
    <source>
        <strain evidence="3 4">PC2022III</strain>
        <strain evidence="2 5">PC3939II</strain>
        <strain evidence="1 6">PC4580III</strain>
    </source>
</reference>
<evidence type="ECO:0000313" key="4">
    <source>
        <dbReference type="Proteomes" id="UP000322188"/>
    </source>
</evidence>
<dbReference type="GeneID" id="61066921"/>
<evidence type="ECO:0000313" key="2">
    <source>
        <dbReference type="EMBL" id="TXJ47500.1"/>
    </source>
</evidence>
<dbReference type="Pfam" id="PF12784">
    <property type="entry name" value="PDDEXK_2"/>
    <property type="match status" value="1"/>
</dbReference>